<name>A0AA36EX21_OCTVU</name>
<sequence>MLARSVGDKVACRFPEVSVANHKTIRIAELQQPGSLLVAGTITVASTYAMEAPSMSSNMPIEITSHKEKVPVLKLVNLSKMLYFSVYNYFLAVVLYLITTKCSTTFAPGIVPVRCLQCLCDIETSCKPADCYGGDGPITCGYFHISKAFYDACGSPENSWQQCAKDKYCSSKCIHNYMNKYIYKCFEPNCLNFARLHHGGPSGCSNPNTLLFALRYLKIT</sequence>
<evidence type="ECO:0000256" key="5">
    <source>
        <dbReference type="ARBA" id="ARBA00022801"/>
    </source>
</evidence>
<protein>
    <recommendedName>
        <fullName evidence="2">lysozyme</fullName>
        <ecNumber evidence="2">3.2.1.17</ecNumber>
    </recommendedName>
</protein>
<dbReference type="AlphaFoldDB" id="A0AA36EX21"/>
<evidence type="ECO:0000256" key="6">
    <source>
        <dbReference type="ARBA" id="ARBA00023022"/>
    </source>
</evidence>
<dbReference type="GO" id="GO:0042742">
    <property type="term" value="P:defense response to bacterium"/>
    <property type="evidence" value="ECO:0007669"/>
    <property type="project" value="UniProtKB-KW"/>
</dbReference>
<keyword evidence="12" id="KW-1185">Reference proteome</keyword>
<keyword evidence="10" id="KW-1133">Transmembrane helix</keyword>
<dbReference type="Proteomes" id="UP001162480">
    <property type="component" value="Chromosome 2"/>
</dbReference>
<dbReference type="GO" id="GO:0003796">
    <property type="term" value="F:lysozyme activity"/>
    <property type="evidence" value="ECO:0007669"/>
    <property type="project" value="UniProtKB-EC"/>
</dbReference>
<evidence type="ECO:0000256" key="2">
    <source>
        <dbReference type="ARBA" id="ARBA00012732"/>
    </source>
</evidence>
<evidence type="ECO:0000256" key="1">
    <source>
        <dbReference type="ARBA" id="ARBA00000632"/>
    </source>
</evidence>
<keyword evidence="3" id="KW-0929">Antimicrobial</keyword>
<dbReference type="GO" id="GO:0031640">
    <property type="term" value="P:killing of cells of another organism"/>
    <property type="evidence" value="ECO:0007669"/>
    <property type="project" value="UniProtKB-KW"/>
</dbReference>
<dbReference type="CDD" id="cd16890">
    <property type="entry name" value="lyz_i"/>
    <property type="match status" value="1"/>
</dbReference>
<feature type="transmembrane region" description="Helical" evidence="10">
    <location>
        <begin position="81"/>
        <end position="98"/>
    </location>
</feature>
<dbReference type="InterPro" id="IPR023346">
    <property type="entry name" value="Lysozyme-like_dom_sf"/>
</dbReference>
<dbReference type="InterPro" id="IPR008597">
    <property type="entry name" value="Invert_lysozyme"/>
</dbReference>
<evidence type="ECO:0000256" key="9">
    <source>
        <dbReference type="PIRSR" id="PIRSR608597-3"/>
    </source>
</evidence>
<evidence type="ECO:0000256" key="7">
    <source>
        <dbReference type="ARBA" id="ARBA00023157"/>
    </source>
</evidence>
<proteinExistence type="predicted"/>
<feature type="disulfide bond" evidence="9">
    <location>
        <begin position="153"/>
        <end position="173"/>
    </location>
</feature>
<reference evidence="11" key="1">
    <citation type="submission" date="2023-08" db="EMBL/GenBank/DDBJ databases">
        <authorList>
            <person name="Alioto T."/>
            <person name="Alioto T."/>
            <person name="Gomez Garrido J."/>
        </authorList>
    </citation>
    <scope>NUCLEOTIDE SEQUENCE</scope>
</reference>
<keyword evidence="6" id="KW-0044">Antibiotic</keyword>
<evidence type="ECO:0000256" key="8">
    <source>
        <dbReference type="ARBA" id="ARBA00023295"/>
    </source>
</evidence>
<keyword evidence="4" id="KW-0081">Bacteriolytic enzyme</keyword>
<evidence type="ECO:0000256" key="4">
    <source>
        <dbReference type="ARBA" id="ARBA00022638"/>
    </source>
</evidence>
<dbReference type="Pfam" id="PF05497">
    <property type="entry name" value="Destabilase"/>
    <property type="match status" value="1"/>
</dbReference>
<comment type="catalytic activity">
    <reaction evidence="1">
        <text>Hydrolysis of (1-&gt;4)-beta-linkages between N-acetylmuramic acid and N-acetyl-D-glucosamine residues in a peptidoglycan and between N-acetyl-D-glucosamine residues in chitodextrins.</text>
        <dbReference type="EC" id="3.2.1.17"/>
    </reaction>
</comment>
<dbReference type="PANTHER" id="PTHR11195:SF13">
    <property type="entry name" value="INVERTEBRATE-TYPE LYSOZYME 2-RELATED"/>
    <property type="match status" value="1"/>
</dbReference>
<dbReference type="Gene3D" id="1.10.530.10">
    <property type="match status" value="1"/>
</dbReference>
<keyword evidence="10" id="KW-0472">Membrane</keyword>
<organism evidence="11 12">
    <name type="scientific">Octopus vulgaris</name>
    <name type="common">Common octopus</name>
    <dbReference type="NCBI Taxonomy" id="6645"/>
    <lineage>
        <taxon>Eukaryota</taxon>
        <taxon>Metazoa</taxon>
        <taxon>Spiralia</taxon>
        <taxon>Lophotrochozoa</taxon>
        <taxon>Mollusca</taxon>
        <taxon>Cephalopoda</taxon>
        <taxon>Coleoidea</taxon>
        <taxon>Octopodiformes</taxon>
        <taxon>Octopoda</taxon>
        <taxon>Incirrata</taxon>
        <taxon>Octopodidae</taxon>
        <taxon>Octopus</taxon>
    </lineage>
</organism>
<keyword evidence="8" id="KW-0326">Glycosidase</keyword>
<evidence type="ECO:0000313" key="11">
    <source>
        <dbReference type="EMBL" id="CAI9717441.1"/>
    </source>
</evidence>
<dbReference type="PROSITE" id="PS51909">
    <property type="entry name" value="LYSOZYME_I"/>
    <property type="match status" value="1"/>
</dbReference>
<dbReference type="EMBL" id="OX597815">
    <property type="protein sequence ID" value="CAI9717441.1"/>
    <property type="molecule type" value="Genomic_DNA"/>
</dbReference>
<feature type="disulfide bond" evidence="9">
    <location>
        <begin position="163"/>
        <end position="169"/>
    </location>
</feature>
<accession>A0AA36EX21</accession>
<dbReference type="EC" id="3.2.1.17" evidence="2"/>
<feature type="disulfide bond" evidence="9">
    <location>
        <begin position="120"/>
        <end position="126"/>
    </location>
</feature>
<evidence type="ECO:0000256" key="3">
    <source>
        <dbReference type="ARBA" id="ARBA00022529"/>
    </source>
</evidence>
<evidence type="ECO:0000256" key="10">
    <source>
        <dbReference type="SAM" id="Phobius"/>
    </source>
</evidence>
<evidence type="ECO:0000313" key="12">
    <source>
        <dbReference type="Proteomes" id="UP001162480"/>
    </source>
</evidence>
<keyword evidence="7 9" id="KW-1015">Disulfide bond</keyword>
<gene>
    <name evidence="11" type="ORF">OCTVUL_1B020923</name>
</gene>
<dbReference type="PANTHER" id="PTHR11195">
    <property type="entry name" value="DESTABILASE-RELATED"/>
    <property type="match status" value="1"/>
</dbReference>
<feature type="disulfide bond" evidence="9">
    <location>
        <begin position="131"/>
        <end position="140"/>
    </location>
</feature>
<keyword evidence="10" id="KW-0812">Transmembrane</keyword>
<keyword evidence="5" id="KW-0378">Hydrolase</keyword>
<dbReference type="SUPFAM" id="SSF53955">
    <property type="entry name" value="Lysozyme-like"/>
    <property type="match status" value="1"/>
</dbReference>
<feature type="disulfide bond" evidence="9">
    <location>
        <begin position="115"/>
        <end position="190"/>
    </location>
</feature>